<reference evidence="1" key="1">
    <citation type="submission" date="2022-02" db="EMBL/GenBank/DDBJ databases">
        <title>Plant Genome Project.</title>
        <authorList>
            <person name="Zhang R.-G."/>
        </authorList>
    </citation>
    <scope>NUCLEOTIDE SEQUENCE</scope>
    <source>
        <strain evidence="1">AT1</strain>
    </source>
</reference>
<organism evidence="1 2">
    <name type="scientific">Rhododendron molle</name>
    <name type="common">Chinese azalea</name>
    <name type="synonym">Azalea mollis</name>
    <dbReference type="NCBI Taxonomy" id="49168"/>
    <lineage>
        <taxon>Eukaryota</taxon>
        <taxon>Viridiplantae</taxon>
        <taxon>Streptophyta</taxon>
        <taxon>Embryophyta</taxon>
        <taxon>Tracheophyta</taxon>
        <taxon>Spermatophyta</taxon>
        <taxon>Magnoliopsida</taxon>
        <taxon>eudicotyledons</taxon>
        <taxon>Gunneridae</taxon>
        <taxon>Pentapetalae</taxon>
        <taxon>asterids</taxon>
        <taxon>Ericales</taxon>
        <taxon>Ericaceae</taxon>
        <taxon>Ericoideae</taxon>
        <taxon>Rhodoreae</taxon>
        <taxon>Rhododendron</taxon>
    </lineage>
</organism>
<dbReference type="EMBL" id="CM046391">
    <property type="protein sequence ID" value="KAI8559784.1"/>
    <property type="molecule type" value="Genomic_DNA"/>
</dbReference>
<dbReference type="Proteomes" id="UP001062846">
    <property type="component" value="Chromosome 4"/>
</dbReference>
<protein>
    <submittedName>
        <fullName evidence="1">Uncharacterized protein</fullName>
    </submittedName>
</protein>
<gene>
    <name evidence="1" type="ORF">RHMOL_Rhmol04G0201300</name>
</gene>
<keyword evidence="2" id="KW-1185">Reference proteome</keyword>
<evidence type="ECO:0000313" key="2">
    <source>
        <dbReference type="Proteomes" id="UP001062846"/>
    </source>
</evidence>
<proteinExistence type="predicted"/>
<evidence type="ECO:0000313" key="1">
    <source>
        <dbReference type="EMBL" id="KAI8559784.1"/>
    </source>
</evidence>
<sequence length="53" mass="6285">MQKEIEELKVANQIKQGRQELQKNLGQIKWKVLFLCYCFCGYVAPVHFNGERK</sequence>
<comment type="caution">
    <text evidence="1">The sequence shown here is derived from an EMBL/GenBank/DDBJ whole genome shotgun (WGS) entry which is preliminary data.</text>
</comment>
<accession>A0ACC0P3K9</accession>
<name>A0ACC0P3K9_RHOML</name>